<dbReference type="AlphaFoldDB" id="A0A9Q5CVW6"/>
<dbReference type="Proteomes" id="UP000281028">
    <property type="component" value="Unassembled WGS sequence"/>
</dbReference>
<protein>
    <submittedName>
        <fullName evidence="1">Uncharacterized protein</fullName>
    </submittedName>
</protein>
<evidence type="ECO:0000313" key="1">
    <source>
        <dbReference type="EMBL" id="NSL85336.1"/>
    </source>
</evidence>
<proteinExistence type="predicted"/>
<evidence type="ECO:0000313" key="2">
    <source>
        <dbReference type="Proteomes" id="UP000281028"/>
    </source>
</evidence>
<accession>A0A9Q5CVW6</accession>
<keyword evidence="2" id="KW-1185">Reference proteome</keyword>
<reference evidence="1" key="1">
    <citation type="submission" date="2020-05" db="EMBL/GenBank/DDBJ databases">
        <title>Chitinophaga laudate sp. nov., isolated from a tropical peat swamp.</title>
        <authorList>
            <person name="Goh C.B.S."/>
            <person name="Lee M.S."/>
            <person name="Parimannan S."/>
            <person name="Pasbakhsh P."/>
            <person name="Yule C.M."/>
            <person name="Rajandas H."/>
            <person name="Loke S."/>
            <person name="Croft L."/>
            <person name="Tan J.B.L."/>
        </authorList>
    </citation>
    <scope>NUCLEOTIDE SEQUENCE</scope>
    <source>
        <strain evidence="1">Mgbs1</strain>
    </source>
</reference>
<organism evidence="1 2">
    <name type="scientific">Chitinophaga solisilvae</name>
    <dbReference type="NCBI Taxonomy" id="1233460"/>
    <lineage>
        <taxon>Bacteria</taxon>
        <taxon>Pseudomonadati</taxon>
        <taxon>Bacteroidota</taxon>
        <taxon>Chitinophagia</taxon>
        <taxon>Chitinophagales</taxon>
        <taxon>Chitinophagaceae</taxon>
        <taxon>Chitinophaga</taxon>
    </lineage>
</organism>
<name>A0A9Q5CVW6_9BACT</name>
<comment type="caution">
    <text evidence="1">The sequence shown here is derived from an EMBL/GenBank/DDBJ whole genome shotgun (WGS) entry which is preliminary data.</text>
</comment>
<gene>
    <name evidence="1" type="ORF">ECE50_000735</name>
</gene>
<sequence length="158" mass="18139">MILNKNKTYFYSINTFAYHGISEGKWKLVDNLLTLESTYKRNNIPVEISYENESSSIDSFDIAVVRNIKHELLTSAFVLVNNDSLKCLPSIGRCNGSLGIINRVKVLFENGISSKWIVVEEKKARLQLTVLTDISIENYIIMNKQKFELNGKFLKEKK</sequence>
<dbReference type="EMBL" id="RIAR02000001">
    <property type="protein sequence ID" value="NSL85336.1"/>
    <property type="molecule type" value="Genomic_DNA"/>
</dbReference>